<gene>
    <name evidence="1" type="ORF">DICPUDRAFT_154495</name>
</gene>
<evidence type="ECO:0000313" key="2">
    <source>
        <dbReference type="Proteomes" id="UP000001064"/>
    </source>
</evidence>
<dbReference type="KEGG" id="dpp:DICPUDRAFT_154495"/>
<sequence length="171" mass="20058">MESQQNGNINNHHFYEVMGTVSSIPHPTKQNVTYAPKEWYCNVFENSKSIHFRNSSEKHVDIIIFGETEKFNIKEDDERPPYYKMEFSIQSDKVKEITPLSDKGKIYVTFKVGDKIQFVIDRDIKCGLSFSVLGKHIIELDKEELLDKEVFENKYFSQYQSYTIVPEPTND</sequence>
<dbReference type="InParanoid" id="F0ZRH2"/>
<dbReference type="GeneID" id="10504369"/>
<reference evidence="2" key="1">
    <citation type="journal article" date="2011" name="Genome Biol.">
        <title>Comparative genomics of the social amoebae Dictyostelium discoideum and Dictyostelium purpureum.</title>
        <authorList>
            <consortium name="US DOE Joint Genome Institute (JGI-PGF)"/>
            <person name="Sucgang R."/>
            <person name="Kuo A."/>
            <person name="Tian X."/>
            <person name="Salerno W."/>
            <person name="Parikh A."/>
            <person name="Feasley C.L."/>
            <person name="Dalin E."/>
            <person name="Tu H."/>
            <person name="Huang E."/>
            <person name="Barry K."/>
            <person name="Lindquist E."/>
            <person name="Shapiro H."/>
            <person name="Bruce D."/>
            <person name="Schmutz J."/>
            <person name="Salamov A."/>
            <person name="Fey P."/>
            <person name="Gaudet P."/>
            <person name="Anjard C."/>
            <person name="Babu M.M."/>
            <person name="Basu S."/>
            <person name="Bushmanova Y."/>
            <person name="van der Wel H."/>
            <person name="Katoh-Kurasawa M."/>
            <person name="Dinh C."/>
            <person name="Coutinho P.M."/>
            <person name="Saito T."/>
            <person name="Elias M."/>
            <person name="Schaap P."/>
            <person name="Kay R.R."/>
            <person name="Henrissat B."/>
            <person name="Eichinger L."/>
            <person name="Rivero F."/>
            <person name="Putnam N.H."/>
            <person name="West C.M."/>
            <person name="Loomis W.F."/>
            <person name="Chisholm R.L."/>
            <person name="Shaulsky G."/>
            <person name="Strassmann J.E."/>
            <person name="Queller D.C."/>
            <person name="Kuspa A."/>
            <person name="Grigoriev I.V."/>
        </authorList>
    </citation>
    <scope>NUCLEOTIDE SEQUENCE [LARGE SCALE GENOMIC DNA]</scope>
    <source>
        <strain evidence="2">QSDP1</strain>
    </source>
</reference>
<evidence type="ECO:0000313" key="1">
    <source>
        <dbReference type="EMBL" id="EGC33453.1"/>
    </source>
</evidence>
<dbReference type="EMBL" id="GL871141">
    <property type="protein sequence ID" value="EGC33453.1"/>
    <property type="molecule type" value="Genomic_DNA"/>
</dbReference>
<dbReference type="RefSeq" id="XP_003290024.1">
    <property type="nucleotide sequence ID" value="XM_003289976.1"/>
</dbReference>
<proteinExistence type="predicted"/>
<dbReference type="FunCoup" id="F0ZRH2">
    <property type="interactions" value="936"/>
</dbReference>
<name>F0ZRH2_DICPU</name>
<accession>F0ZRH2</accession>
<organism evidence="1 2">
    <name type="scientific">Dictyostelium purpureum</name>
    <name type="common">Slime mold</name>
    <dbReference type="NCBI Taxonomy" id="5786"/>
    <lineage>
        <taxon>Eukaryota</taxon>
        <taxon>Amoebozoa</taxon>
        <taxon>Evosea</taxon>
        <taxon>Eumycetozoa</taxon>
        <taxon>Dictyostelia</taxon>
        <taxon>Dictyosteliales</taxon>
        <taxon>Dictyosteliaceae</taxon>
        <taxon>Dictyostelium</taxon>
    </lineage>
</organism>
<dbReference type="Proteomes" id="UP000001064">
    <property type="component" value="Unassembled WGS sequence"/>
</dbReference>
<keyword evidence="2" id="KW-1185">Reference proteome</keyword>
<protein>
    <submittedName>
        <fullName evidence="1">Uncharacterized protein</fullName>
    </submittedName>
</protein>
<dbReference type="AlphaFoldDB" id="F0ZRH2"/>
<dbReference type="VEuPathDB" id="AmoebaDB:DICPUDRAFT_154495"/>